<dbReference type="Gene3D" id="3.40.50.1580">
    <property type="entry name" value="Nucleoside phosphorylase domain"/>
    <property type="match status" value="1"/>
</dbReference>
<dbReference type="SUPFAM" id="SSF53167">
    <property type="entry name" value="Purine and uridine phosphorylases"/>
    <property type="match status" value="1"/>
</dbReference>
<dbReference type="GO" id="GO:0003824">
    <property type="term" value="F:catalytic activity"/>
    <property type="evidence" value="ECO:0007669"/>
    <property type="project" value="InterPro"/>
</dbReference>
<name>A0AAV9W8A4_9PEZI</name>
<evidence type="ECO:0008006" key="3">
    <source>
        <dbReference type="Google" id="ProtNLM"/>
    </source>
</evidence>
<accession>A0AAV9W8A4</accession>
<comment type="caution">
    <text evidence="1">The sequence shown here is derived from an EMBL/GenBank/DDBJ whole genome shotgun (WGS) entry which is preliminary data.</text>
</comment>
<dbReference type="InterPro" id="IPR035994">
    <property type="entry name" value="Nucleoside_phosphorylase_sf"/>
</dbReference>
<dbReference type="PANTHER" id="PTHR46082:SF11">
    <property type="entry name" value="AAA+ ATPASE DOMAIN-CONTAINING PROTEIN-RELATED"/>
    <property type="match status" value="1"/>
</dbReference>
<evidence type="ECO:0000313" key="1">
    <source>
        <dbReference type="EMBL" id="KAK6503064.1"/>
    </source>
</evidence>
<gene>
    <name evidence="1" type="ORF">TWF481_008099</name>
</gene>
<protein>
    <recommendedName>
        <fullName evidence="3">Nucleoside phosphorylase domain-containing protein</fullName>
    </recommendedName>
</protein>
<dbReference type="InterPro" id="IPR053137">
    <property type="entry name" value="NLR-like"/>
</dbReference>
<proteinExistence type="predicted"/>
<dbReference type="PANTHER" id="PTHR46082">
    <property type="entry name" value="ATP/GTP-BINDING PROTEIN-RELATED"/>
    <property type="match status" value="1"/>
</dbReference>
<sequence>MTDVGIKEKRLGHDSYTVGWVCVLLCELNASRAMLDEEHEQLDPVENDNNSYILGQIQKHNVVIAFPGSASGGAAQTVTNLIRTYRNIRFGLMVGVGGGAPNPLYAEDPDRDIRLGDVVISDPKGKHGGVLLYDAGNWDSVTDGFEIESHLNKPPNILLKAVQLLRSNHDFGGVGMRQSIQSVAEKSTKFRALKSYRFPGRNQDRLFKPDHRHVGKAGGDCSACDVNLIEKRLERDSDDPIVHYGLIASGNAVMRFTQLRDKLRNAWNVSCFERAAAGIMDDFPCLVIRGISDYADDHQNEIWQPYAAVAAAAYAKDLLRVIQPREVETLRPANEVVGSSEGRVGHIPISQVTRARERDKYAFRLELENLVVKLLSLPHRHGWWYNEEFRNLVERFSKKWDLDIGWQEASKRHNVDRLVDSDDSLTLLKSSCVSLWNHQSQDDMLRLEWMETLVSMLEFVRSIGE</sequence>
<dbReference type="EMBL" id="JAVHJL010000005">
    <property type="protein sequence ID" value="KAK6503064.1"/>
    <property type="molecule type" value="Genomic_DNA"/>
</dbReference>
<reference evidence="1 2" key="1">
    <citation type="submission" date="2023-08" db="EMBL/GenBank/DDBJ databases">
        <authorList>
            <person name="Palmer J.M."/>
        </authorList>
    </citation>
    <scope>NUCLEOTIDE SEQUENCE [LARGE SCALE GENOMIC DNA]</scope>
    <source>
        <strain evidence="1 2">TWF481</strain>
    </source>
</reference>
<dbReference type="Proteomes" id="UP001370758">
    <property type="component" value="Unassembled WGS sequence"/>
</dbReference>
<dbReference type="AlphaFoldDB" id="A0AAV9W8A4"/>
<keyword evidence="2" id="KW-1185">Reference proteome</keyword>
<organism evidence="1 2">
    <name type="scientific">Arthrobotrys musiformis</name>
    <dbReference type="NCBI Taxonomy" id="47236"/>
    <lineage>
        <taxon>Eukaryota</taxon>
        <taxon>Fungi</taxon>
        <taxon>Dikarya</taxon>
        <taxon>Ascomycota</taxon>
        <taxon>Pezizomycotina</taxon>
        <taxon>Orbiliomycetes</taxon>
        <taxon>Orbiliales</taxon>
        <taxon>Orbiliaceae</taxon>
        <taxon>Arthrobotrys</taxon>
    </lineage>
</organism>
<evidence type="ECO:0000313" key="2">
    <source>
        <dbReference type="Proteomes" id="UP001370758"/>
    </source>
</evidence>
<dbReference type="GO" id="GO:0009116">
    <property type="term" value="P:nucleoside metabolic process"/>
    <property type="evidence" value="ECO:0007669"/>
    <property type="project" value="InterPro"/>
</dbReference>